<dbReference type="GeneTree" id="ENSGT00970000193798"/>
<dbReference type="OMA" id="MVSLCDF"/>
<dbReference type="InterPro" id="IPR043502">
    <property type="entry name" value="DNA/RNA_pol_sf"/>
</dbReference>
<evidence type="ECO:0000313" key="3">
    <source>
        <dbReference type="Proteomes" id="UP000261420"/>
    </source>
</evidence>
<dbReference type="STRING" id="41447.ENSSDUP00000025873"/>
<dbReference type="Pfam" id="PF17919">
    <property type="entry name" value="RT_RNaseH_2"/>
    <property type="match status" value="1"/>
</dbReference>
<dbReference type="Ensembl" id="ENSSDUT00000026340.1">
    <property type="protein sequence ID" value="ENSSDUP00000025873.1"/>
    <property type="gene ID" value="ENSSDUG00000018774.1"/>
</dbReference>
<dbReference type="AlphaFoldDB" id="A0A3B4V558"/>
<dbReference type="PANTHER" id="PTHR33064">
    <property type="entry name" value="POL PROTEIN"/>
    <property type="match status" value="1"/>
</dbReference>
<dbReference type="SUPFAM" id="SSF56672">
    <property type="entry name" value="DNA/RNA polymerases"/>
    <property type="match status" value="1"/>
</dbReference>
<reference evidence="2" key="1">
    <citation type="submission" date="2025-08" db="UniProtKB">
        <authorList>
            <consortium name="Ensembl"/>
        </authorList>
    </citation>
    <scope>IDENTIFICATION</scope>
</reference>
<dbReference type="Gene3D" id="3.10.20.370">
    <property type="match status" value="1"/>
</dbReference>
<organism evidence="2 3">
    <name type="scientific">Seriola dumerili</name>
    <name type="common">Greater amberjack</name>
    <name type="synonym">Caranx dumerili</name>
    <dbReference type="NCBI Taxonomy" id="41447"/>
    <lineage>
        <taxon>Eukaryota</taxon>
        <taxon>Metazoa</taxon>
        <taxon>Chordata</taxon>
        <taxon>Craniata</taxon>
        <taxon>Vertebrata</taxon>
        <taxon>Euteleostomi</taxon>
        <taxon>Actinopterygii</taxon>
        <taxon>Neopterygii</taxon>
        <taxon>Teleostei</taxon>
        <taxon>Neoteleostei</taxon>
        <taxon>Acanthomorphata</taxon>
        <taxon>Carangaria</taxon>
        <taxon>Carangiformes</taxon>
        <taxon>Carangidae</taxon>
        <taxon>Seriola</taxon>
    </lineage>
</organism>
<sequence length="110" mass="11933">MSKPSVCAQSLTWSQHSSESFNKLKQALLSAPALGLPDYNQSFILFVHEKNGFAQSVLTQRHNSSYRPVAYFSSRLDPVERGLPPCLKAVAAATLAINKSSNIVLGSPLT</sequence>
<dbReference type="InterPro" id="IPR051320">
    <property type="entry name" value="Viral_Replic_Matur_Polypro"/>
</dbReference>
<keyword evidence="3" id="KW-1185">Reference proteome</keyword>
<proteinExistence type="predicted"/>
<dbReference type="PANTHER" id="PTHR33064:SF37">
    <property type="entry name" value="RIBONUCLEASE H"/>
    <property type="match status" value="1"/>
</dbReference>
<name>A0A3B4V558_SERDU</name>
<feature type="domain" description="Reverse transcriptase/retrotransposon-derived protein RNase H-like" evidence="1">
    <location>
        <begin position="13"/>
        <end position="109"/>
    </location>
</feature>
<reference evidence="2" key="2">
    <citation type="submission" date="2025-09" db="UniProtKB">
        <authorList>
            <consortium name="Ensembl"/>
        </authorList>
    </citation>
    <scope>IDENTIFICATION</scope>
</reference>
<dbReference type="Proteomes" id="UP000261420">
    <property type="component" value="Unplaced"/>
</dbReference>
<protein>
    <recommendedName>
        <fullName evidence="1">Reverse transcriptase/retrotransposon-derived protein RNase H-like domain-containing protein</fullName>
    </recommendedName>
</protein>
<evidence type="ECO:0000259" key="1">
    <source>
        <dbReference type="Pfam" id="PF17919"/>
    </source>
</evidence>
<accession>A0A3B4V558</accession>
<evidence type="ECO:0000313" key="2">
    <source>
        <dbReference type="Ensembl" id="ENSSDUP00000025873.1"/>
    </source>
</evidence>
<dbReference type="InterPro" id="IPR041577">
    <property type="entry name" value="RT_RNaseH_2"/>
</dbReference>